<dbReference type="PANTHER" id="PTHR47130">
    <property type="entry name" value="SI:DKEY-19B23.11-RELATED"/>
    <property type="match status" value="1"/>
</dbReference>
<sequence length="511" mass="56129">MWHAAFSQAQRTASSVWQLMFLQSDGRVSSMSISEAQRGGYSLVAGAQRVALRSPYKQPHAELSTVEGVPVEVLRVSLFFKKKLTVMMIDVSMACTVNSGSFDGARLLWDVPRVMTPLVDEGAVFESRTLGLGLEGVLLDERTATTKGFSVVKRGPLIQIGVPFGAEGGYRKTVSDDRVFSVYLGNIPADVTMEDVHINGNQMEMTQSTKGGFSIRPVLHANGSRAYELRLPFQNPAVRWTYVGQGVVQYSIDVNYTLTIVPQKDSYYHLTTTLEIPVFSVGYTYDDVTLSNFYGTFRLLLRDSKTLEVQTSTSKRCIFKTEDMIVCSADGTMAVVTTPTSTWPSVHPDTTTLLDPSCKPRETDAARVLFVFKLDSCGTRALVSGNIPSNKVNQAGGVLPLSGHWPRPKPGPSHFITVPGAPNKLLSVSQKLTNSHLSPSQIIGTQQVPGSVSQKKNQQVFGFSEPPPHGPRYQQSPDKSAQLSNPRPRSFNFVQAREENSGLTNKNWLWA</sequence>
<reference evidence="4 5" key="1">
    <citation type="submission" date="2019-08" db="EMBL/GenBank/DDBJ databases">
        <title>A chromosome-level genome assembly, high-density linkage maps, and genome scans reveal the genomic architecture of hybrid incompatibilities underlying speciation via character displacement in darters (Percidae: Etheostominae).</title>
        <authorList>
            <person name="Moran R.L."/>
            <person name="Catchen J.M."/>
            <person name="Fuller R.C."/>
        </authorList>
    </citation>
    <scope>NUCLEOTIDE SEQUENCE [LARGE SCALE GENOMIC DNA]</scope>
    <source>
        <strain evidence="4">EspeVRDwgs_2016</strain>
        <tissue evidence="4">Muscle</tissue>
    </source>
</reference>
<evidence type="ECO:0000259" key="2">
    <source>
        <dbReference type="Pfam" id="PF23344"/>
    </source>
</evidence>
<evidence type="ECO:0000256" key="1">
    <source>
        <dbReference type="SAM" id="MobiDB-lite"/>
    </source>
</evidence>
<name>A0A5J5C8J8_9PERO</name>
<feature type="compositionally biased region" description="Polar residues" evidence="1">
    <location>
        <begin position="473"/>
        <end position="487"/>
    </location>
</feature>
<feature type="domain" description="ZP-domain containing protein Ig-like" evidence="3">
    <location>
        <begin position="172"/>
        <end position="272"/>
    </location>
</feature>
<dbReference type="Gene3D" id="2.60.40.3210">
    <property type="entry name" value="Zona pellucida, ZP-N domain"/>
    <property type="match status" value="1"/>
</dbReference>
<comment type="caution">
    <text evidence="4">The sequence shown here is derived from an EMBL/GenBank/DDBJ whole genome shotgun (WGS) entry which is preliminary data.</text>
</comment>
<dbReference type="Pfam" id="PF23344">
    <property type="entry name" value="ZP-N"/>
    <property type="match status" value="1"/>
</dbReference>
<dbReference type="AlphaFoldDB" id="A0A5J5C8J8"/>
<organism evidence="4 5">
    <name type="scientific">Etheostoma spectabile</name>
    <name type="common">orangethroat darter</name>
    <dbReference type="NCBI Taxonomy" id="54343"/>
    <lineage>
        <taxon>Eukaryota</taxon>
        <taxon>Metazoa</taxon>
        <taxon>Chordata</taxon>
        <taxon>Craniata</taxon>
        <taxon>Vertebrata</taxon>
        <taxon>Euteleostomi</taxon>
        <taxon>Actinopterygii</taxon>
        <taxon>Neopterygii</taxon>
        <taxon>Teleostei</taxon>
        <taxon>Neoteleostei</taxon>
        <taxon>Acanthomorphata</taxon>
        <taxon>Eupercaria</taxon>
        <taxon>Perciformes</taxon>
        <taxon>Percoidei</taxon>
        <taxon>Percidae</taxon>
        <taxon>Etheostomatinae</taxon>
        <taxon>Etheostoma</taxon>
    </lineage>
</organism>
<gene>
    <name evidence="4" type="ORF">FQN60_007020</name>
</gene>
<dbReference type="InterPro" id="IPR055356">
    <property type="entry name" value="ZP-N"/>
</dbReference>
<evidence type="ECO:0000313" key="4">
    <source>
        <dbReference type="EMBL" id="KAA8578134.1"/>
    </source>
</evidence>
<feature type="compositionally biased region" description="Polar residues" evidence="1">
    <location>
        <begin position="446"/>
        <end position="461"/>
    </location>
</feature>
<dbReference type="Proteomes" id="UP000327493">
    <property type="component" value="Unassembled WGS sequence"/>
</dbReference>
<protein>
    <submittedName>
        <fullName evidence="4">Uncharacterized protein</fullName>
    </submittedName>
</protein>
<dbReference type="Pfam" id="PF26562">
    <property type="entry name" value="Ig-like"/>
    <property type="match status" value="1"/>
</dbReference>
<dbReference type="InterPro" id="IPR058876">
    <property type="entry name" value="Ig-like_ZP"/>
</dbReference>
<keyword evidence="5" id="KW-1185">Reference proteome</keyword>
<evidence type="ECO:0000313" key="5">
    <source>
        <dbReference type="Proteomes" id="UP000327493"/>
    </source>
</evidence>
<proteinExistence type="predicted"/>
<feature type="domain" description="ZP-N" evidence="2">
    <location>
        <begin position="327"/>
        <end position="382"/>
    </location>
</feature>
<accession>A0A5J5C8J8</accession>
<feature type="region of interest" description="Disordered" evidence="1">
    <location>
        <begin position="446"/>
        <end position="487"/>
    </location>
</feature>
<dbReference type="PANTHER" id="PTHR47130:SF6">
    <property type="entry name" value="EGG ENVELOPE GLYCOPROTEIN-LIKE PRECURSOR"/>
    <property type="match status" value="1"/>
</dbReference>
<dbReference type="EMBL" id="VOFY01001101">
    <property type="protein sequence ID" value="KAA8578134.1"/>
    <property type="molecule type" value="Genomic_DNA"/>
</dbReference>
<evidence type="ECO:0000259" key="3">
    <source>
        <dbReference type="Pfam" id="PF26562"/>
    </source>
</evidence>